<sequence>MKDKYAIILGGSSGLGLATAHKLSTSGYNICIVHRDRKNNLAFLSSEVEKMKSRGVNVFSLNKDALSPTTITEVCSKLPIKSVAVLVHSIAKGSLKPIYSKEDKTLTKQDFDLTIHAMGTSWLEWSQALIKNNLFTSNPRNIAFTSEGNTKVWEGYGAVSAAKVTLESLMRFMAVEYAPLGMTSNCIQAGMTQTPSFSMIPNSEKLVAFGKKRNPFKRLTTPEDVANAVYLLTRPEANWINGTILKVDGGESLR</sequence>
<name>A0ABU2Y9H2_9FLAO</name>
<organism evidence="3 4">
    <name type="scientific">Patiriisocius hiemis</name>
    <dbReference type="NCBI Taxonomy" id="3075604"/>
    <lineage>
        <taxon>Bacteria</taxon>
        <taxon>Pseudomonadati</taxon>
        <taxon>Bacteroidota</taxon>
        <taxon>Flavobacteriia</taxon>
        <taxon>Flavobacteriales</taxon>
        <taxon>Flavobacteriaceae</taxon>
        <taxon>Patiriisocius</taxon>
    </lineage>
</organism>
<comment type="caution">
    <text evidence="3">The sequence shown here is derived from an EMBL/GenBank/DDBJ whole genome shotgun (WGS) entry which is preliminary data.</text>
</comment>
<dbReference type="RefSeq" id="WP_311331782.1">
    <property type="nucleotide sequence ID" value="NZ_JAVRHZ010000001.1"/>
</dbReference>
<dbReference type="PANTHER" id="PTHR43477:SF1">
    <property type="entry name" value="DIHYDROANTICAPSIN 7-DEHYDROGENASE"/>
    <property type="match status" value="1"/>
</dbReference>
<dbReference type="Proteomes" id="UP001254488">
    <property type="component" value="Unassembled WGS sequence"/>
</dbReference>
<dbReference type="PANTHER" id="PTHR43477">
    <property type="entry name" value="DIHYDROANTICAPSIN 7-DEHYDROGENASE"/>
    <property type="match status" value="1"/>
</dbReference>
<dbReference type="Gene3D" id="3.40.50.720">
    <property type="entry name" value="NAD(P)-binding Rossmann-like Domain"/>
    <property type="match status" value="2"/>
</dbReference>
<keyword evidence="4" id="KW-1185">Reference proteome</keyword>
<accession>A0ABU2Y9H2</accession>
<gene>
    <name evidence="3" type="ORF">RM538_02350</name>
</gene>
<dbReference type="Pfam" id="PF13561">
    <property type="entry name" value="adh_short_C2"/>
    <property type="match status" value="1"/>
</dbReference>
<dbReference type="SUPFAM" id="SSF51735">
    <property type="entry name" value="NAD(P)-binding Rossmann-fold domains"/>
    <property type="match status" value="1"/>
</dbReference>
<dbReference type="PRINTS" id="PR00081">
    <property type="entry name" value="GDHRDH"/>
</dbReference>
<dbReference type="InterPro" id="IPR036291">
    <property type="entry name" value="NAD(P)-bd_dom_sf"/>
</dbReference>
<protein>
    <submittedName>
        <fullName evidence="3">SDR family oxidoreductase</fullName>
    </submittedName>
</protein>
<reference evidence="3 4" key="1">
    <citation type="submission" date="2023-09" db="EMBL/GenBank/DDBJ databases">
        <authorList>
            <person name="Rey-Velasco X."/>
        </authorList>
    </citation>
    <scope>NUCLEOTIDE SEQUENCE [LARGE SCALE GENOMIC DNA]</scope>
    <source>
        <strain evidence="3 4">W242</strain>
    </source>
</reference>
<evidence type="ECO:0000313" key="4">
    <source>
        <dbReference type="Proteomes" id="UP001254488"/>
    </source>
</evidence>
<evidence type="ECO:0000256" key="2">
    <source>
        <dbReference type="ARBA" id="ARBA00023002"/>
    </source>
</evidence>
<evidence type="ECO:0000256" key="1">
    <source>
        <dbReference type="ARBA" id="ARBA00006484"/>
    </source>
</evidence>
<keyword evidence="2" id="KW-0560">Oxidoreductase</keyword>
<proteinExistence type="inferred from homology"/>
<dbReference type="InterPro" id="IPR002347">
    <property type="entry name" value="SDR_fam"/>
</dbReference>
<dbReference type="EMBL" id="JAVRHZ010000001">
    <property type="protein sequence ID" value="MDT0554825.1"/>
    <property type="molecule type" value="Genomic_DNA"/>
</dbReference>
<dbReference type="InterPro" id="IPR051122">
    <property type="entry name" value="SDR_DHRS6-like"/>
</dbReference>
<evidence type="ECO:0000313" key="3">
    <source>
        <dbReference type="EMBL" id="MDT0554825.1"/>
    </source>
</evidence>
<comment type="similarity">
    <text evidence="1">Belongs to the short-chain dehydrogenases/reductases (SDR) family.</text>
</comment>